<keyword evidence="1" id="KW-0813">Transport</keyword>
<dbReference type="STRING" id="40148.A0A0D9ZKW5"/>
<sequence>MAAAATATATACPAPPPPRSLYRGVALAAPGRRRAGYGASSSAARRWPGCRRRWAAHRIRTVSCAYSPRGAETITACSWNEYVICSDIPVLIEFWASWCGPCRMVHRIVDEIAQEYAGRIKCYKLDTDDYPQVATSYSIERIPTVLLFKDGEKTHSITGTLPKAVYISGIILDSTILTVIFMHADAANQLKVFLLIWYVTSLSRFVLLKYYLRVSSGTHAIWGDPGIAYEYIRMIVATRKHVLALRQQALILRLMSRNLGIISYSELFPFLTSRREQKIYLVTEARNLVRAGIWDLLISAPTVLRC</sequence>
<evidence type="ECO:0000259" key="6">
    <source>
        <dbReference type="PROSITE" id="PS51352"/>
    </source>
</evidence>
<dbReference type="PROSITE" id="PS00194">
    <property type="entry name" value="THIOREDOXIN_1"/>
    <property type="match status" value="1"/>
</dbReference>
<dbReference type="InterPro" id="IPR036249">
    <property type="entry name" value="Thioredoxin-like_sf"/>
</dbReference>
<dbReference type="Pfam" id="PF00085">
    <property type="entry name" value="Thioredoxin"/>
    <property type="match status" value="1"/>
</dbReference>
<evidence type="ECO:0000256" key="4">
    <source>
        <dbReference type="ARBA" id="ARBA00023157"/>
    </source>
</evidence>
<dbReference type="InterPro" id="IPR017937">
    <property type="entry name" value="Thioredoxin_CS"/>
</dbReference>
<dbReference type="PANTHER" id="PTHR45663">
    <property type="entry name" value="GEO12009P1"/>
    <property type="match status" value="1"/>
</dbReference>
<reference evidence="7" key="1">
    <citation type="submission" date="2015-04" db="UniProtKB">
        <authorList>
            <consortium name="EnsemblPlants"/>
        </authorList>
    </citation>
    <scope>IDENTIFICATION</scope>
</reference>
<name>A0A0D9ZKW5_9ORYZ</name>
<dbReference type="Gramene" id="OGLUM04G12610.1">
    <property type="protein sequence ID" value="OGLUM04G12610.1"/>
    <property type="gene ID" value="OGLUM04G12610"/>
</dbReference>
<dbReference type="InterPro" id="IPR005746">
    <property type="entry name" value="Thioredoxin"/>
</dbReference>
<keyword evidence="2" id="KW-0809">Transit peptide</keyword>
<dbReference type="NCBIfam" id="TIGR01068">
    <property type="entry name" value="thioredoxin"/>
    <property type="match status" value="1"/>
</dbReference>
<dbReference type="EnsemblPlants" id="OGLUM04G12610.1">
    <property type="protein sequence ID" value="OGLUM04G12610.1"/>
    <property type="gene ID" value="OGLUM04G12610"/>
</dbReference>
<keyword evidence="8" id="KW-1185">Reference proteome</keyword>
<evidence type="ECO:0000256" key="2">
    <source>
        <dbReference type="ARBA" id="ARBA00022946"/>
    </source>
</evidence>
<dbReference type="CDD" id="cd02947">
    <property type="entry name" value="TRX_family"/>
    <property type="match status" value="1"/>
</dbReference>
<dbReference type="AlphaFoldDB" id="A0A0D9ZKW5"/>
<dbReference type="SUPFAM" id="SSF52833">
    <property type="entry name" value="Thioredoxin-like"/>
    <property type="match status" value="1"/>
</dbReference>
<keyword evidence="5" id="KW-0676">Redox-active center</keyword>
<dbReference type="InterPro" id="IPR013766">
    <property type="entry name" value="Thioredoxin_domain"/>
</dbReference>
<evidence type="ECO:0000256" key="5">
    <source>
        <dbReference type="ARBA" id="ARBA00023284"/>
    </source>
</evidence>
<evidence type="ECO:0000313" key="7">
    <source>
        <dbReference type="EnsemblPlants" id="OGLUM04G12610.1"/>
    </source>
</evidence>
<keyword evidence="3" id="KW-0249">Electron transport</keyword>
<reference evidence="7" key="2">
    <citation type="submission" date="2018-05" db="EMBL/GenBank/DDBJ databases">
        <title>OgluRS3 (Oryza glumaepatula Reference Sequence Version 3).</title>
        <authorList>
            <person name="Zhang J."/>
            <person name="Kudrna D."/>
            <person name="Lee S."/>
            <person name="Talag J."/>
            <person name="Welchert J."/>
            <person name="Wing R.A."/>
        </authorList>
    </citation>
    <scope>NUCLEOTIDE SEQUENCE [LARGE SCALE GENOMIC DNA]</scope>
</reference>
<accession>A0A0D9ZKW5</accession>
<dbReference type="PANTHER" id="PTHR45663:SF21">
    <property type="entry name" value="THIOREDOXIN M3, CHLOROPLASTIC"/>
    <property type="match status" value="1"/>
</dbReference>
<dbReference type="Gene3D" id="3.40.30.10">
    <property type="entry name" value="Glutaredoxin"/>
    <property type="match status" value="1"/>
</dbReference>
<feature type="domain" description="Thioredoxin" evidence="6">
    <location>
        <begin position="65"/>
        <end position="181"/>
    </location>
</feature>
<dbReference type="PROSITE" id="PS51352">
    <property type="entry name" value="THIOREDOXIN_2"/>
    <property type="match status" value="1"/>
</dbReference>
<keyword evidence="4" id="KW-1015">Disulfide bond</keyword>
<dbReference type="PRINTS" id="PR00421">
    <property type="entry name" value="THIOREDOXIN"/>
</dbReference>
<proteinExistence type="predicted"/>
<protein>
    <recommendedName>
        <fullName evidence="6">Thioredoxin domain-containing protein</fullName>
    </recommendedName>
</protein>
<evidence type="ECO:0000313" key="8">
    <source>
        <dbReference type="Proteomes" id="UP000026961"/>
    </source>
</evidence>
<dbReference type="eggNOG" id="KOG0910">
    <property type="taxonomic scope" value="Eukaryota"/>
</dbReference>
<evidence type="ECO:0000256" key="1">
    <source>
        <dbReference type="ARBA" id="ARBA00022448"/>
    </source>
</evidence>
<dbReference type="GO" id="GO:0015035">
    <property type="term" value="F:protein-disulfide reductase activity"/>
    <property type="evidence" value="ECO:0007669"/>
    <property type="project" value="InterPro"/>
</dbReference>
<dbReference type="FunFam" id="3.40.30.10:FF:000001">
    <property type="entry name" value="Thioredoxin"/>
    <property type="match status" value="1"/>
</dbReference>
<evidence type="ECO:0000256" key="3">
    <source>
        <dbReference type="ARBA" id="ARBA00022982"/>
    </source>
</evidence>
<dbReference type="HOGENOM" id="CLU_998839_0_0_1"/>
<organism evidence="7">
    <name type="scientific">Oryza glumipatula</name>
    <dbReference type="NCBI Taxonomy" id="40148"/>
    <lineage>
        <taxon>Eukaryota</taxon>
        <taxon>Viridiplantae</taxon>
        <taxon>Streptophyta</taxon>
        <taxon>Embryophyta</taxon>
        <taxon>Tracheophyta</taxon>
        <taxon>Spermatophyta</taxon>
        <taxon>Magnoliopsida</taxon>
        <taxon>Liliopsida</taxon>
        <taxon>Poales</taxon>
        <taxon>Poaceae</taxon>
        <taxon>BOP clade</taxon>
        <taxon>Oryzoideae</taxon>
        <taxon>Oryzeae</taxon>
        <taxon>Oryzinae</taxon>
        <taxon>Oryza</taxon>
    </lineage>
</organism>
<dbReference type="Gramene" id="OGLUM04G12610.2">
    <property type="protein sequence ID" value="OGLUM04G12610.2"/>
    <property type="gene ID" value="OGLUM04G12610"/>
</dbReference>
<dbReference type="GO" id="GO:0005737">
    <property type="term" value="C:cytoplasm"/>
    <property type="evidence" value="ECO:0007669"/>
    <property type="project" value="TreeGrafter"/>
</dbReference>
<dbReference type="Proteomes" id="UP000026961">
    <property type="component" value="Chromosome 4"/>
</dbReference>
<dbReference type="EnsemblPlants" id="OGLUM04G12610.2">
    <property type="protein sequence ID" value="OGLUM04G12610.2"/>
    <property type="gene ID" value="OGLUM04G12610"/>
</dbReference>